<reference evidence="2" key="2">
    <citation type="submission" date="2025-08" db="UniProtKB">
        <authorList>
            <consortium name="Ensembl"/>
        </authorList>
    </citation>
    <scope>IDENTIFICATION</scope>
</reference>
<feature type="compositionally biased region" description="Basic residues" evidence="1">
    <location>
        <begin position="68"/>
        <end position="84"/>
    </location>
</feature>
<protein>
    <submittedName>
        <fullName evidence="2">Nescient helix-loop-helix 1</fullName>
    </submittedName>
</protein>
<proteinExistence type="predicted"/>
<name>A0A7N9CC49_MACFA</name>
<keyword evidence="3" id="KW-1185">Reference proteome</keyword>
<dbReference type="AlphaFoldDB" id="A0A7N9CC49"/>
<dbReference type="GO" id="GO:0000977">
    <property type="term" value="F:RNA polymerase II transcription regulatory region sequence-specific DNA binding"/>
    <property type="evidence" value="ECO:0007669"/>
    <property type="project" value="Ensembl"/>
</dbReference>
<evidence type="ECO:0000256" key="1">
    <source>
        <dbReference type="SAM" id="MobiDB-lite"/>
    </source>
</evidence>
<dbReference type="Proteomes" id="UP000233100">
    <property type="component" value="Chromosome 1"/>
</dbReference>
<dbReference type="GO" id="GO:0001228">
    <property type="term" value="F:DNA-binding transcription activator activity, RNA polymerase II-specific"/>
    <property type="evidence" value="ECO:0007669"/>
    <property type="project" value="Ensembl"/>
</dbReference>
<feature type="region of interest" description="Disordered" evidence="1">
    <location>
        <begin position="1"/>
        <end position="111"/>
    </location>
</feature>
<evidence type="ECO:0000313" key="3">
    <source>
        <dbReference type="Proteomes" id="UP000233100"/>
    </source>
</evidence>
<evidence type="ECO:0000313" key="2">
    <source>
        <dbReference type="Ensembl" id="ENSMFAP00000047572.1"/>
    </source>
</evidence>
<reference evidence="2 3" key="1">
    <citation type="submission" date="2013-03" db="EMBL/GenBank/DDBJ databases">
        <authorList>
            <person name="Warren W."/>
            <person name="Wilson R.K."/>
        </authorList>
    </citation>
    <scope>NUCLEOTIDE SEQUENCE</scope>
</reference>
<feature type="compositionally biased region" description="Basic and acidic residues" evidence="1">
    <location>
        <begin position="52"/>
        <end position="67"/>
    </location>
</feature>
<dbReference type="Ensembl" id="ENSMFAT00000076448.1">
    <property type="protein sequence ID" value="ENSMFAP00000047572.1"/>
    <property type="gene ID" value="ENSMFAG00000064079.1"/>
</dbReference>
<sequence length="111" mass="11671">MMLNSDTMELDLPPNHSETESGFSDCGGGAGPDGAGPGGPGGVQARGPEPGEPGRKDMQHLSREERRRRATAKYRGPCHARAHPRGSLQPGLRRAAQAAAHAAPRQEALQD</sequence>
<organism evidence="2 3">
    <name type="scientific">Macaca fascicularis</name>
    <name type="common">Crab-eating macaque</name>
    <name type="synonym">Cynomolgus monkey</name>
    <dbReference type="NCBI Taxonomy" id="9541"/>
    <lineage>
        <taxon>Eukaryota</taxon>
        <taxon>Metazoa</taxon>
        <taxon>Chordata</taxon>
        <taxon>Craniata</taxon>
        <taxon>Vertebrata</taxon>
        <taxon>Euteleostomi</taxon>
        <taxon>Mammalia</taxon>
        <taxon>Eutheria</taxon>
        <taxon>Euarchontoglires</taxon>
        <taxon>Primates</taxon>
        <taxon>Haplorrhini</taxon>
        <taxon>Catarrhini</taxon>
        <taxon>Cercopithecidae</taxon>
        <taxon>Cercopithecinae</taxon>
        <taxon>Macaca</taxon>
    </lineage>
</organism>
<feature type="compositionally biased region" description="Gly residues" evidence="1">
    <location>
        <begin position="25"/>
        <end position="44"/>
    </location>
</feature>
<accession>A0A7N9CC49</accession>
<gene>
    <name evidence="2" type="primary">NHLH1</name>
</gene>
<reference evidence="2" key="3">
    <citation type="submission" date="2025-09" db="UniProtKB">
        <authorList>
            <consortium name="Ensembl"/>
        </authorList>
    </citation>
    <scope>IDENTIFICATION</scope>
</reference>
<feature type="compositionally biased region" description="Low complexity" evidence="1">
    <location>
        <begin position="93"/>
        <end position="111"/>
    </location>
</feature>
<dbReference type="GeneTree" id="ENSGT00940000162622"/>